<feature type="domain" description="Helix-turn-helix" evidence="1">
    <location>
        <begin position="32"/>
        <end position="75"/>
    </location>
</feature>
<comment type="caution">
    <text evidence="2">The sequence shown here is derived from an EMBL/GenBank/DDBJ whole genome shotgun (WGS) entry which is preliminary data.</text>
</comment>
<dbReference type="InterPro" id="IPR041657">
    <property type="entry name" value="HTH_17"/>
</dbReference>
<dbReference type="PATRIC" id="fig|1423754.3.peg.496"/>
<accession>A0A0R1Y4W9</accession>
<dbReference type="AlphaFoldDB" id="A0A0R1Y4W9"/>
<sequence>MEENSKKAGVSKRELQEWIRMFVQQKAFNRRQAAAYIGKSPSTIDRLVKAGRLATTTNGTLKYFRKQDLDEFINSGITAKEVV</sequence>
<evidence type="ECO:0000259" key="1">
    <source>
        <dbReference type="Pfam" id="PF12728"/>
    </source>
</evidence>
<proteinExistence type="predicted"/>
<keyword evidence="3" id="KW-1185">Reference proteome</keyword>
<dbReference type="Pfam" id="PF12728">
    <property type="entry name" value="HTH_17"/>
    <property type="match status" value="1"/>
</dbReference>
<evidence type="ECO:0000313" key="3">
    <source>
        <dbReference type="Proteomes" id="UP000051223"/>
    </source>
</evidence>
<gene>
    <name evidence="2" type="ORF">FC39_GL000477</name>
</gene>
<evidence type="ECO:0000313" key="2">
    <source>
        <dbReference type="EMBL" id="KRM37025.1"/>
    </source>
</evidence>
<dbReference type="STRING" id="1423754.FC39_GL000477"/>
<reference evidence="2 3" key="1">
    <citation type="journal article" date="2015" name="Genome Announc.">
        <title>Expanding the biotechnology potential of lactobacilli through comparative genomics of 213 strains and associated genera.</title>
        <authorList>
            <person name="Sun Z."/>
            <person name="Harris H.M."/>
            <person name="McCann A."/>
            <person name="Guo C."/>
            <person name="Argimon S."/>
            <person name="Zhang W."/>
            <person name="Yang X."/>
            <person name="Jeffery I.B."/>
            <person name="Cooney J.C."/>
            <person name="Kagawa T.F."/>
            <person name="Liu W."/>
            <person name="Song Y."/>
            <person name="Salvetti E."/>
            <person name="Wrobel A."/>
            <person name="Rasinkangas P."/>
            <person name="Parkhill J."/>
            <person name="Rea M.C."/>
            <person name="O'Sullivan O."/>
            <person name="Ritari J."/>
            <person name="Douillard F.P."/>
            <person name="Paul Ross R."/>
            <person name="Yang R."/>
            <person name="Briner A.E."/>
            <person name="Felis G.E."/>
            <person name="de Vos W.M."/>
            <person name="Barrangou R."/>
            <person name="Klaenhammer T.R."/>
            <person name="Caufield P.W."/>
            <person name="Cui Y."/>
            <person name="Zhang H."/>
            <person name="O'Toole P.W."/>
        </authorList>
    </citation>
    <scope>NUCLEOTIDE SEQUENCE [LARGE SCALE GENOMIC DNA]</scope>
    <source>
        <strain evidence="2 3">DSM 5661</strain>
    </source>
</reference>
<organism evidence="2 3">
    <name type="scientific">Lactobacillus hamsteri DSM 5661 = JCM 6256</name>
    <dbReference type="NCBI Taxonomy" id="1423754"/>
    <lineage>
        <taxon>Bacteria</taxon>
        <taxon>Bacillati</taxon>
        <taxon>Bacillota</taxon>
        <taxon>Bacilli</taxon>
        <taxon>Lactobacillales</taxon>
        <taxon>Lactobacillaceae</taxon>
        <taxon>Lactobacillus</taxon>
    </lineage>
</organism>
<name>A0A0R1Y4W9_9LACO</name>
<dbReference type="EMBL" id="AZGI01000092">
    <property type="protein sequence ID" value="KRM37025.1"/>
    <property type="molecule type" value="Genomic_DNA"/>
</dbReference>
<dbReference type="Proteomes" id="UP000051223">
    <property type="component" value="Unassembled WGS sequence"/>
</dbReference>
<protein>
    <recommendedName>
        <fullName evidence="1">Helix-turn-helix domain-containing protein</fullName>
    </recommendedName>
</protein>